<dbReference type="GO" id="GO:0005525">
    <property type="term" value="F:GTP binding"/>
    <property type="evidence" value="ECO:0007669"/>
    <property type="project" value="InterPro"/>
</dbReference>
<dbReference type="SUPFAM" id="SSF52540">
    <property type="entry name" value="P-loop containing nucleoside triphosphate hydrolases"/>
    <property type="match status" value="1"/>
</dbReference>
<accession>A0A9D0Z1V7</accession>
<dbReference type="InterPro" id="IPR050896">
    <property type="entry name" value="Mito_lipid_metab_GTPase"/>
</dbReference>
<reference evidence="2" key="2">
    <citation type="journal article" date="2021" name="PeerJ">
        <title>Extensive microbial diversity within the chicken gut microbiome revealed by metagenomics and culture.</title>
        <authorList>
            <person name="Gilroy R."/>
            <person name="Ravi A."/>
            <person name="Getino M."/>
            <person name="Pursley I."/>
            <person name="Horton D.L."/>
            <person name="Alikhan N.F."/>
            <person name="Baker D."/>
            <person name="Gharbi K."/>
            <person name="Hall N."/>
            <person name="Watson M."/>
            <person name="Adriaenssens E.M."/>
            <person name="Foster-Nyarko E."/>
            <person name="Jarju S."/>
            <person name="Secka A."/>
            <person name="Antonio M."/>
            <person name="Oren A."/>
            <person name="Chaudhuri R.R."/>
            <person name="La Ragione R."/>
            <person name="Hildebrand F."/>
            <person name="Pallen M.J."/>
        </authorList>
    </citation>
    <scope>NUCLEOTIDE SEQUENCE</scope>
    <source>
        <strain evidence="2">CHK165-10780</strain>
    </source>
</reference>
<dbReference type="Proteomes" id="UP000886725">
    <property type="component" value="Unassembled WGS sequence"/>
</dbReference>
<dbReference type="AlphaFoldDB" id="A0A9D0Z1V7"/>
<organism evidence="2 3">
    <name type="scientific">Candidatus Faecenecus gallistercoris</name>
    <dbReference type="NCBI Taxonomy" id="2840793"/>
    <lineage>
        <taxon>Bacteria</taxon>
        <taxon>Bacillati</taxon>
        <taxon>Bacillota</taxon>
        <taxon>Bacillota incertae sedis</taxon>
        <taxon>Candidatus Faecenecus</taxon>
    </lineage>
</organism>
<proteinExistence type="predicted"/>
<dbReference type="Gene3D" id="3.40.50.300">
    <property type="entry name" value="P-loop containing nucleotide triphosphate hydrolases"/>
    <property type="match status" value="1"/>
</dbReference>
<name>A0A9D0Z1V7_9FIRM</name>
<dbReference type="InterPro" id="IPR027417">
    <property type="entry name" value="P-loop_NTPase"/>
</dbReference>
<dbReference type="Pfam" id="PF01926">
    <property type="entry name" value="MMR_HSR1"/>
    <property type="match status" value="1"/>
</dbReference>
<evidence type="ECO:0000313" key="2">
    <source>
        <dbReference type="EMBL" id="HIQ64935.1"/>
    </source>
</evidence>
<dbReference type="InterPro" id="IPR006073">
    <property type="entry name" value="GTP-bd"/>
</dbReference>
<dbReference type="PANTHER" id="PTHR46434">
    <property type="entry name" value="GENETIC INTERACTOR OF PROHIBITINS 3, MITOCHONDRIAL"/>
    <property type="match status" value="1"/>
</dbReference>
<dbReference type="PANTHER" id="PTHR46434:SF1">
    <property type="entry name" value="GENETIC INTERACTOR OF PROHIBITINS 3, MITOCHONDRIAL"/>
    <property type="match status" value="1"/>
</dbReference>
<evidence type="ECO:0000313" key="3">
    <source>
        <dbReference type="Proteomes" id="UP000886725"/>
    </source>
</evidence>
<dbReference type="EMBL" id="DVFU01000081">
    <property type="protein sequence ID" value="HIQ64935.1"/>
    <property type="molecule type" value="Genomic_DNA"/>
</dbReference>
<comment type="caution">
    <text evidence="2">The sequence shown here is derived from an EMBL/GenBank/DDBJ whole genome shotgun (WGS) entry which is preliminary data.</text>
</comment>
<protein>
    <submittedName>
        <fullName evidence="2">Ribosome biogenesis GTPase YqeH</fullName>
    </submittedName>
</protein>
<evidence type="ECO:0000259" key="1">
    <source>
        <dbReference type="Pfam" id="PF01926"/>
    </source>
</evidence>
<feature type="domain" description="G" evidence="1">
    <location>
        <begin position="151"/>
        <end position="213"/>
    </location>
</feature>
<dbReference type="CDD" id="cd01855">
    <property type="entry name" value="YqeH"/>
    <property type="match status" value="1"/>
</dbReference>
<gene>
    <name evidence="2" type="primary">yqeH</name>
    <name evidence="2" type="ORF">IAC85_04260</name>
</gene>
<reference evidence="2" key="1">
    <citation type="submission" date="2020-10" db="EMBL/GenBank/DDBJ databases">
        <authorList>
            <person name="Gilroy R."/>
        </authorList>
    </citation>
    <scope>NUCLEOTIDE SEQUENCE</scope>
    <source>
        <strain evidence="2">CHK165-10780</strain>
    </source>
</reference>
<sequence length="334" mass="38485">MSEKKCRGCGIVLQDENVLLDGYTTNLENDLCQRCFKMKHYGEYQIVSKTNDEYLEVLKKVNETKDLVLHVEDILNVEQDLHKIRNYIDNKMILVLNKRDALPLSVKDEKIINYFKYSDLGYDDIIIIGTRTNYNMDELLHMIKKYKTSKRVYIVGNTNVGKSSLINKMMENYSKNPSDLTISPMPSTTLDTVAIELSDDLTLIDTPGLIDPGNITNDLSPEMLKKITPRKEIKPRTFQIKKGQCLLLDDILRIDYVEGEKNSFTFYVSNDLEIKKMNAKKQERLKDLGKTTVDVKYHEDLVIDGLGFVKIVAKCQIDVYLSKKVTIFTRDSLI</sequence>